<dbReference type="InterPro" id="IPR011042">
    <property type="entry name" value="6-blade_b-propeller_TolB-like"/>
</dbReference>
<evidence type="ECO:0000256" key="2">
    <source>
        <dbReference type="ARBA" id="ARBA00022737"/>
    </source>
</evidence>
<proteinExistence type="inferred from homology"/>
<evidence type="ECO:0000313" key="5">
    <source>
        <dbReference type="Proteomes" id="UP000266745"/>
    </source>
</evidence>
<dbReference type="SUPFAM" id="SSF101898">
    <property type="entry name" value="NHL repeat"/>
    <property type="match status" value="1"/>
</dbReference>
<dbReference type="InterPro" id="IPR001258">
    <property type="entry name" value="NHL_repeat"/>
</dbReference>
<reference evidence="4 5" key="1">
    <citation type="journal article" date="2016" name="Sci. Rep.">
        <title>A novel ammonia-oxidizing archaeon from wastewater treatment plant: Its enrichment, physiological and genomic characteristics.</title>
        <authorList>
            <person name="Li Y."/>
            <person name="Ding K."/>
            <person name="Wen X."/>
            <person name="Zhang B."/>
            <person name="Shen B."/>
            <person name="Yang Y."/>
        </authorList>
    </citation>
    <scope>NUCLEOTIDE SEQUENCE [LARGE SCALE GENOMIC DNA]</scope>
    <source>
        <strain evidence="4 5">SAT1</strain>
    </source>
</reference>
<evidence type="ECO:0000256" key="1">
    <source>
        <dbReference type="ARBA" id="ARBA00007787"/>
    </source>
</evidence>
<evidence type="ECO:0000313" key="4">
    <source>
        <dbReference type="EMBL" id="AJZ75067.1"/>
    </source>
</evidence>
<dbReference type="Pfam" id="PF01436">
    <property type="entry name" value="NHL"/>
    <property type="match status" value="2"/>
</dbReference>
<organism evidence="4 5">
    <name type="scientific">Candidatus Nitrosotenuis cloacae</name>
    <dbReference type="NCBI Taxonomy" id="1603555"/>
    <lineage>
        <taxon>Archaea</taxon>
        <taxon>Nitrososphaerota</taxon>
        <taxon>Candidatus Nitrosotenuis</taxon>
    </lineage>
</organism>
<accession>A0A3G1B000</accession>
<dbReference type="PROSITE" id="PS51352">
    <property type="entry name" value="THIOREDOXIN_2"/>
    <property type="match status" value="1"/>
</dbReference>
<dbReference type="GeneID" id="24874787"/>
<dbReference type="InterPro" id="IPR013766">
    <property type="entry name" value="Thioredoxin_domain"/>
</dbReference>
<dbReference type="Proteomes" id="UP000266745">
    <property type="component" value="Chromosome"/>
</dbReference>
<dbReference type="PANTHER" id="PTHR46388">
    <property type="entry name" value="NHL REPEAT-CONTAINING PROTEIN 2"/>
    <property type="match status" value="1"/>
</dbReference>
<dbReference type="EMBL" id="CP011097">
    <property type="protein sequence ID" value="AJZ75067.1"/>
    <property type="molecule type" value="Genomic_DNA"/>
</dbReference>
<keyword evidence="5" id="KW-1185">Reference proteome</keyword>
<dbReference type="InterPro" id="IPR012336">
    <property type="entry name" value="Thioredoxin-like_fold"/>
</dbReference>
<dbReference type="OrthoDB" id="9006at2157"/>
<protein>
    <recommendedName>
        <fullName evidence="3">Thioredoxin domain-containing protein</fullName>
    </recommendedName>
</protein>
<dbReference type="KEGG" id="tah:SU86_000155"/>
<gene>
    <name evidence="4" type="ORF">SU86_000155</name>
</gene>
<dbReference type="SUPFAM" id="SSF52833">
    <property type="entry name" value="Thioredoxin-like"/>
    <property type="match status" value="1"/>
</dbReference>
<evidence type="ECO:0000259" key="3">
    <source>
        <dbReference type="PROSITE" id="PS51352"/>
    </source>
</evidence>
<dbReference type="Pfam" id="PF13905">
    <property type="entry name" value="Thioredoxin_8"/>
    <property type="match status" value="1"/>
</dbReference>
<dbReference type="AlphaFoldDB" id="A0A3G1B000"/>
<dbReference type="InterPro" id="IPR036249">
    <property type="entry name" value="Thioredoxin-like_sf"/>
</dbReference>
<name>A0A3G1B000_9ARCH</name>
<keyword evidence="2" id="KW-0677">Repeat</keyword>
<dbReference type="STRING" id="1603555.SU86_000155"/>
<comment type="similarity">
    <text evidence="1">Belongs to the glutaredoxin family.</text>
</comment>
<dbReference type="Gene3D" id="3.40.30.10">
    <property type="entry name" value="Glutaredoxin"/>
    <property type="match status" value="1"/>
</dbReference>
<dbReference type="Gene3D" id="2.40.10.500">
    <property type="match status" value="1"/>
</dbReference>
<dbReference type="PANTHER" id="PTHR46388:SF2">
    <property type="entry name" value="NHL REPEAT-CONTAINING PROTEIN 2"/>
    <property type="match status" value="1"/>
</dbReference>
<feature type="domain" description="Thioredoxin" evidence="3">
    <location>
        <begin position="7"/>
        <end position="149"/>
    </location>
</feature>
<dbReference type="Gene3D" id="2.120.10.30">
    <property type="entry name" value="TolB, C-terminal domain"/>
    <property type="match status" value="2"/>
</dbReference>
<sequence>MFDFSISKAPEFPPDFDWLNTDSKLSLSKLRGHVVVLDFWTYCCINCMHTLPTLARLEQAYRGKPVVFIGVHSGKFLSEQETKNIQSAVLRYEIEHPVIVDQKMQIWQGFGVNAWPTIIVLDPSGNIVYRQSGEGQFDAISDTIDILLQRHAQKGTLAKESLHITATSQQNSHILSFPGKLSISKSGQIAISDSNHNRIIVSDVSGKIIHIIGSGTPGLYDGDFTTAQFFRPQGVVWGNDDLFVADTENHTIRKIDLRQNKVTTLAGTGRQGPWRSPGGKGITTPISSPWDVAYDDGILYVAMAGNHQIWKYDVNSEMITPYAGTGQENIIDGPVQSANLAQPSGLYLYDDTLYFADSEVSAVRKIHLVQNTITSIVGRGLFEFGHEDGNIDDALFQHPLGVCATKDTIFVADTYNSAIRVIDLKTSQVYTLIGKTEKETVCLPDNPSCNILPLYEPSDVELFCGKLYIADTNNHLIRVFDLSNNSLDVLDLK</sequence>
<dbReference type="RefSeq" id="WP_048187412.1">
    <property type="nucleotide sequence ID" value="NZ_CP011097.1"/>
</dbReference>